<feature type="chain" id="PRO_5046589893" evidence="2">
    <location>
        <begin position="23"/>
        <end position="272"/>
    </location>
</feature>
<dbReference type="PANTHER" id="PTHR13802">
    <property type="entry name" value="MUCIN 4-RELATED"/>
    <property type="match status" value="1"/>
</dbReference>
<keyword evidence="6" id="KW-1185">Reference proteome</keyword>
<reference evidence="5 6" key="1">
    <citation type="submission" date="2023-08" db="EMBL/GenBank/DDBJ databases">
        <title>Rhodoferax potami sp. nov. and Rhodoferax mekongensis sp. nov., isolated from the Mekong River in Thailand.</title>
        <authorList>
            <person name="Kitikhun S."/>
            <person name="Charoenyingcharoen P."/>
            <person name="Siriarchawattana P."/>
            <person name="Likhitrattanapisal S."/>
            <person name="Nilsakha T."/>
            <person name="Chanpet A."/>
            <person name="Rattanawaree P."/>
            <person name="Ingsriswang S."/>
        </authorList>
    </citation>
    <scope>NUCLEOTIDE SEQUENCE [LARGE SCALE GENOMIC DNA]</scope>
    <source>
        <strain evidence="5 6">TBRC 17660</strain>
    </source>
</reference>
<feature type="domain" description="Ice-binding protein C-terminal" evidence="4">
    <location>
        <begin position="242"/>
        <end position="266"/>
    </location>
</feature>
<evidence type="ECO:0000313" key="6">
    <source>
        <dbReference type="Proteomes" id="UP001321700"/>
    </source>
</evidence>
<dbReference type="EMBL" id="JAVBIK010000001">
    <property type="protein sequence ID" value="MDT7519448.1"/>
    <property type="molecule type" value="Genomic_DNA"/>
</dbReference>
<dbReference type="InterPro" id="IPR003886">
    <property type="entry name" value="NIDO_dom"/>
</dbReference>
<dbReference type="PANTHER" id="PTHR13802:SF52">
    <property type="entry name" value="MUCIN-4"/>
    <property type="match status" value="1"/>
</dbReference>
<dbReference type="InterPro" id="IPR013424">
    <property type="entry name" value="Ice-binding_C"/>
</dbReference>
<gene>
    <name evidence="5" type="ORF">RAE19_12135</name>
</gene>
<keyword evidence="1" id="KW-1015">Disulfide bond</keyword>
<dbReference type="Pfam" id="PF06119">
    <property type="entry name" value="NIDO"/>
    <property type="match status" value="2"/>
</dbReference>
<keyword evidence="2" id="KW-0732">Signal</keyword>
<evidence type="ECO:0000259" key="3">
    <source>
        <dbReference type="Pfam" id="PF06119"/>
    </source>
</evidence>
<evidence type="ECO:0000259" key="4">
    <source>
        <dbReference type="Pfam" id="PF07589"/>
    </source>
</evidence>
<dbReference type="Proteomes" id="UP001321700">
    <property type="component" value="Unassembled WGS sequence"/>
</dbReference>
<dbReference type="InterPro" id="IPR051495">
    <property type="entry name" value="Epithelial_Barrier/Signaling"/>
</dbReference>
<name>A0ABU3KQ38_9BURK</name>
<evidence type="ECO:0000256" key="1">
    <source>
        <dbReference type="ARBA" id="ARBA00023157"/>
    </source>
</evidence>
<feature type="domain" description="NIDO" evidence="3">
    <location>
        <begin position="62"/>
        <end position="112"/>
    </location>
</feature>
<dbReference type="NCBIfam" id="TIGR02595">
    <property type="entry name" value="PEP_CTERM"/>
    <property type="match status" value="1"/>
</dbReference>
<comment type="caution">
    <text evidence="5">The sequence shown here is derived from an EMBL/GenBank/DDBJ whole genome shotgun (WGS) entry which is preliminary data.</text>
</comment>
<dbReference type="Pfam" id="PF07589">
    <property type="entry name" value="PEP-CTERM"/>
    <property type="match status" value="1"/>
</dbReference>
<feature type="domain" description="NIDO" evidence="3">
    <location>
        <begin position="113"/>
        <end position="235"/>
    </location>
</feature>
<evidence type="ECO:0000313" key="5">
    <source>
        <dbReference type="EMBL" id="MDT7519448.1"/>
    </source>
</evidence>
<proteinExistence type="predicted"/>
<evidence type="ECO:0000256" key="2">
    <source>
        <dbReference type="SAM" id="SignalP"/>
    </source>
</evidence>
<accession>A0ABU3KQ38</accession>
<sequence>MFKSFAASAALALSAVASPAMATAIHDADLFKGNTLAANDDGYTGLVDIGFNINFYGQTFSKLYVNNNGNVSFTTQLPTYTPFSLLSTSNAMLAPFFADVDTRNIASGLTQYGQATIDGRKTFGVNWINVGYYNARADKTNSFQLIMTDRSDTGVGNFDFQFNYDNISWETGSASGGVNGFGGSSARVGWSNGTTNSFELAGSAIHGALLNSGANALVHNQLNASVDGQYNFSVRNGTVIPAVPEPETYAMLLAGLGVLGAAARRRKCTVKA</sequence>
<feature type="signal peptide" evidence="2">
    <location>
        <begin position="1"/>
        <end position="22"/>
    </location>
</feature>
<protein>
    <submittedName>
        <fullName evidence="5">PEP-CTERM sorting domain-containing protein</fullName>
    </submittedName>
</protein>
<dbReference type="RefSeq" id="WP_313875127.1">
    <property type="nucleotide sequence ID" value="NZ_JAVBIK010000001.1"/>
</dbReference>
<organism evidence="5 6">
    <name type="scientific">Rhodoferax potami</name>
    <dbReference type="NCBI Taxonomy" id="3068338"/>
    <lineage>
        <taxon>Bacteria</taxon>
        <taxon>Pseudomonadati</taxon>
        <taxon>Pseudomonadota</taxon>
        <taxon>Betaproteobacteria</taxon>
        <taxon>Burkholderiales</taxon>
        <taxon>Comamonadaceae</taxon>
        <taxon>Rhodoferax</taxon>
    </lineage>
</organism>